<evidence type="ECO:0008006" key="2">
    <source>
        <dbReference type="Google" id="ProtNLM"/>
    </source>
</evidence>
<dbReference type="EMBL" id="SNRY01004859">
    <property type="protein sequence ID" value="KAA6316495.1"/>
    <property type="molecule type" value="Genomic_DNA"/>
</dbReference>
<dbReference type="AlphaFoldDB" id="A0A5J4Q446"/>
<sequence length="408" mass="46862">MKYVFLSLIFCLVACHAQNQRPAIDRNYQFSNGVIPRNVLESYLSRSITQMDFLSFEGWGAYTDKDDDTRMLLNIGAKFIGRAICAWNNFEIFNRPDFWEKAKSKIDEMHTQDADMIFQSGIFEIISTQVSQVSVPAWVFEAFNLPVEHRNFVYEDMLNQSGYGVNFWNKGASIPDISRQETRMLFYFMACVYMETGIKAIHFGQVMLMAVDDQNNDFAAWSDLLGKVRKAAKKKARRGTILCDAHLPGIVIDGHLLFDFVSYPMRPKEILAEPQKAILEESYLDAMYGRTKGGITPSGWSCDRSPYIVEFDNFGISDHPNVADPNHHTVWGYDEISWFARQPEQYRNEYLEYAVNRIAGVDPARYLQMPGARCTVFLDRNGIYRANSSATCTVGQNQEETIKRIWSK</sequence>
<comment type="caution">
    <text evidence="1">The sequence shown here is derived from an EMBL/GenBank/DDBJ whole genome shotgun (WGS) entry which is preliminary data.</text>
</comment>
<protein>
    <recommendedName>
        <fullName evidence="2">Glycoside hydrolase family 42 N-terminal domain-containing protein</fullName>
    </recommendedName>
</protein>
<gene>
    <name evidence="1" type="ORF">EZS27_033202</name>
</gene>
<reference evidence="1" key="1">
    <citation type="submission" date="2019-03" db="EMBL/GenBank/DDBJ databases">
        <title>Single cell metagenomics reveals metabolic interactions within the superorganism composed of flagellate Streblomastix strix and complex community of Bacteroidetes bacteria on its surface.</title>
        <authorList>
            <person name="Treitli S.C."/>
            <person name="Kolisko M."/>
            <person name="Husnik F."/>
            <person name="Keeling P."/>
            <person name="Hampl V."/>
        </authorList>
    </citation>
    <scope>NUCLEOTIDE SEQUENCE</scope>
    <source>
        <strain evidence="1">STM</strain>
    </source>
</reference>
<evidence type="ECO:0000313" key="1">
    <source>
        <dbReference type="EMBL" id="KAA6316495.1"/>
    </source>
</evidence>
<name>A0A5J4Q446_9ZZZZ</name>
<proteinExistence type="predicted"/>
<organism evidence="1">
    <name type="scientific">termite gut metagenome</name>
    <dbReference type="NCBI Taxonomy" id="433724"/>
    <lineage>
        <taxon>unclassified sequences</taxon>
        <taxon>metagenomes</taxon>
        <taxon>organismal metagenomes</taxon>
    </lineage>
</organism>
<accession>A0A5J4Q446</accession>